<dbReference type="Pfam" id="PF04264">
    <property type="entry name" value="YceI"/>
    <property type="match status" value="1"/>
</dbReference>
<dbReference type="InterPro" id="IPR007372">
    <property type="entry name" value="Lipid/polyisoprenoid-bd_YceI"/>
</dbReference>
<reference evidence="3 4" key="1">
    <citation type="submission" date="2020-10" db="EMBL/GenBank/DDBJ databases">
        <title>Ca. Dormibacterota MAGs.</title>
        <authorList>
            <person name="Montgomery K."/>
        </authorList>
    </citation>
    <scope>NUCLEOTIDE SEQUENCE [LARGE SCALE GENOMIC DNA]</scope>
    <source>
        <strain evidence="3">SC8812_S17_18</strain>
    </source>
</reference>
<proteinExistence type="inferred from homology"/>
<protein>
    <submittedName>
        <fullName evidence="3">YceI family protein</fullName>
    </submittedName>
</protein>
<dbReference type="AlphaFoldDB" id="A0A934K4X7"/>
<dbReference type="PANTHER" id="PTHR34406:SF1">
    <property type="entry name" value="PROTEIN YCEI"/>
    <property type="match status" value="1"/>
</dbReference>
<dbReference type="SUPFAM" id="SSF101874">
    <property type="entry name" value="YceI-like"/>
    <property type="match status" value="1"/>
</dbReference>
<evidence type="ECO:0000256" key="1">
    <source>
        <dbReference type="ARBA" id="ARBA00008812"/>
    </source>
</evidence>
<organism evidence="3 4">
    <name type="scientific">Candidatus Aeolococcus gillhamiae</name>
    <dbReference type="NCBI Taxonomy" id="3127015"/>
    <lineage>
        <taxon>Bacteria</taxon>
        <taxon>Bacillati</taxon>
        <taxon>Candidatus Dormiibacterota</taxon>
        <taxon>Candidatus Dormibacteria</taxon>
        <taxon>Candidatus Aeolococcales</taxon>
        <taxon>Candidatus Aeolococcaceae</taxon>
        <taxon>Candidatus Aeolococcus</taxon>
    </lineage>
</organism>
<feature type="domain" description="Lipid/polyisoprenoid-binding YceI-like" evidence="2">
    <location>
        <begin position="23"/>
        <end position="191"/>
    </location>
</feature>
<dbReference type="Proteomes" id="UP000606991">
    <property type="component" value="Unassembled WGS sequence"/>
</dbReference>
<dbReference type="PANTHER" id="PTHR34406">
    <property type="entry name" value="PROTEIN YCEI"/>
    <property type="match status" value="1"/>
</dbReference>
<dbReference type="RefSeq" id="WP_337312933.1">
    <property type="nucleotide sequence ID" value="NZ_JAEKNS010000128.1"/>
</dbReference>
<comment type="caution">
    <text evidence="3">The sequence shown here is derived from an EMBL/GenBank/DDBJ whole genome shotgun (WGS) entry which is preliminary data.</text>
</comment>
<dbReference type="SMART" id="SM00867">
    <property type="entry name" value="YceI"/>
    <property type="match status" value="1"/>
</dbReference>
<name>A0A934K4X7_9BACT</name>
<sequence>MTATATATANPTQPQIDGYTAGRWAIDPVHSDLSFTARHMMVSKVRGHFRDFDGEVVLAENPLESTVTANIRVASVDTNQEFRDNHIRSGDFFNAETYPTATYRSTGVRVDDDEFIIDGELTLRGVTRSVPLAVELNGFGPDPQAEGGRRAGFTARGKINRKDFDVNFGGVMNGVTVVSDQIELTFEVETILPPQA</sequence>
<evidence type="ECO:0000259" key="2">
    <source>
        <dbReference type="SMART" id="SM00867"/>
    </source>
</evidence>
<dbReference type="Gene3D" id="2.40.128.110">
    <property type="entry name" value="Lipid/polyisoprenoid-binding, YceI-like"/>
    <property type="match status" value="1"/>
</dbReference>
<dbReference type="EMBL" id="JAEKNS010000128">
    <property type="protein sequence ID" value="MBJ7595643.1"/>
    <property type="molecule type" value="Genomic_DNA"/>
</dbReference>
<accession>A0A934K4X7</accession>
<comment type="similarity">
    <text evidence="1">Belongs to the UPF0312 family.</text>
</comment>
<evidence type="ECO:0000313" key="3">
    <source>
        <dbReference type="EMBL" id="MBJ7595643.1"/>
    </source>
</evidence>
<evidence type="ECO:0000313" key="4">
    <source>
        <dbReference type="Proteomes" id="UP000606991"/>
    </source>
</evidence>
<gene>
    <name evidence="3" type="ORF">JF886_12425</name>
</gene>
<dbReference type="InterPro" id="IPR036761">
    <property type="entry name" value="TTHA0802/YceI-like_sf"/>
</dbReference>